<keyword evidence="2" id="KW-1185">Reference proteome</keyword>
<reference evidence="1" key="1">
    <citation type="submission" date="2022-08" db="EMBL/GenBank/DDBJ databases">
        <title>Mycobacterium kiyosense sp. nov., scotochromogenic slow-glowing species isolated from respiratory specimens.</title>
        <authorList>
            <person name="Fukano H."/>
            <person name="Kazumi Y."/>
            <person name="Sakagami N."/>
            <person name="Ato M."/>
            <person name="Mitarai S."/>
            <person name="Hoshino Y."/>
        </authorList>
    </citation>
    <scope>NUCLEOTIDE SEQUENCE</scope>
    <source>
        <strain evidence="1">1413</strain>
    </source>
</reference>
<accession>A0A9P3UW96</accession>
<dbReference type="AlphaFoldDB" id="A0A9P3UW96"/>
<dbReference type="EMBL" id="BRZI01000053">
    <property type="protein sequence ID" value="GLD32760.1"/>
    <property type="molecule type" value="Genomic_DNA"/>
</dbReference>
<comment type="caution">
    <text evidence="1">The sequence shown here is derived from an EMBL/GenBank/DDBJ whole genome shotgun (WGS) entry which is preliminary data.</text>
</comment>
<sequence length="53" mass="5709">MPGGTALGAVLLLRNNVTAAMMTIVTAKAIEAAANQARRRWRLRRVVLAMLSC</sequence>
<protein>
    <submittedName>
        <fullName evidence="1">Uncharacterized protein</fullName>
    </submittedName>
</protein>
<name>A0A9P3UW96_9MYCO</name>
<evidence type="ECO:0000313" key="1">
    <source>
        <dbReference type="EMBL" id="GLD32760.1"/>
    </source>
</evidence>
<evidence type="ECO:0000313" key="2">
    <source>
        <dbReference type="Proteomes" id="UP001064782"/>
    </source>
</evidence>
<gene>
    <name evidence="1" type="ORF">Mkiyose1413_46430</name>
</gene>
<dbReference type="Proteomes" id="UP001064782">
    <property type="component" value="Unassembled WGS sequence"/>
</dbReference>
<proteinExistence type="predicted"/>
<organism evidence="1 2">
    <name type="scientific">Mycobacterium kiyosense</name>
    <dbReference type="NCBI Taxonomy" id="2871094"/>
    <lineage>
        <taxon>Bacteria</taxon>
        <taxon>Bacillati</taxon>
        <taxon>Actinomycetota</taxon>
        <taxon>Actinomycetes</taxon>
        <taxon>Mycobacteriales</taxon>
        <taxon>Mycobacteriaceae</taxon>
        <taxon>Mycobacterium</taxon>
    </lineage>
</organism>